<keyword evidence="2" id="KW-1185">Reference proteome</keyword>
<sequence length="72" mass="7967">MAKSRKNAAASDIPLMPQVGDKVTKPRSESILEITYVSKEGTVVNLHVPGTNLEWFRVKADTLTFVDRKPLA</sequence>
<accession>A0A4Q7YFR7</accession>
<dbReference type="EMBL" id="SHKW01000002">
    <property type="protein sequence ID" value="RZU35614.1"/>
    <property type="molecule type" value="Genomic_DNA"/>
</dbReference>
<organism evidence="1 2">
    <name type="scientific">Edaphobacter modestus</name>
    <dbReference type="NCBI Taxonomy" id="388466"/>
    <lineage>
        <taxon>Bacteria</taxon>
        <taxon>Pseudomonadati</taxon>
        <taxon>Acidobacteriota</taxon>
        <taxon>Terriglobia</taxon>
        <taxon>Terriglobales</taxon>
        <taxon>Acidobacteriaceae</taxon>
        <taxon>Edaphobacter</taxon>
    </lineage>
</organism>
<dbReference type="RefSeq" id="WP_130424002.1">
    <property type="nucleotide sequence ID" value="NZ_SHKW01000002.1"/>
</dbReference>
<dbReference type="OrthoDB" id="121356at2"/>
<proteinExistence type="predicted"/>
<evidence type="ECO:0000313" key="2">
    <source>
        <dbReference type="Proteomes" id="UP000292958"/>
    </source>
</evidence>
<comment type="caution">
    <text evidence="1">The sequence shown here is derived from an EMBL/GenBank/DDBJ whole genome shotgun (WGS) entry which is preliminary data.</text>
</comment>
<gene>
    <name evidence="1" type="ORF">BDD14_5696</name>
</gene>
<dbReference type="Proteomes" id="UP000292958">
    <property type="component" value="Unassembled WGS sequence"/>
</dbReference>
<name>A0A4Q7YFR7_9BACT</name>
<protein>
    <submittedName>
        <fullName evidence="1">Uncharacterized protein</fullName>
    </submittedName>
</protein>
<dbReference type="AlphaFoldDB" id="A0A4Q7YFR7"/>
<reference evidence="1 2" key="1">
    <citation type="submission" date="2019-02" db="EMBL/GenBank/DDBJ databases">
        <title>Genomic Encyclopedia of Archaeal and Bacterial Type Strains, Phase II (KMG-II): from individual species to whole genera.</title>
        <authorList>
            <person name="Goeker M."/>
        </authorList>
    </citation>
    <scope>NUCLEOTIDE SEQUENCE [LARGE SCALE GENOMIC DNA]</scope>
    <source>
        <strain evidence="1 2">DSM 18101</strain>
    </source>
</reference>
<evidence type="ECO:0000313" key="1">
    <source>
        <dbReference type="EMBL" id="RZU35614.1"/>
    </source>
</evidence>